<dbReference type="FunFam" id="3.40.50.720:FF:000084">
    <property type="entry name" value="Short-chain dehydrogenase reductase"/>
    <property type="match status" value="1"/>
</dbReference>
<dbReference type="NCBIfam" id="NF005752">
    <property type="entry name" value="PRK07576.1"/>
    <property type="match status" value="1"/>
</dbReference>
<dbReference type="PANTHER" id="PTHR43296:SF2">
    <property type="entry name" value="PEROXISOMAL 2,4-DIENOYL-COA REDUCTASE [(3E)-ENOYL-COA-PRODUCING]"/>
    <property type="match status" value="1"/>
</dbReference>
<dbReference type="PRINTS" id="PR00081">
    <property type="entry name" value="GDHRDH"/>
</dbReference>
<sequence length="270" mass="27771">MDIQFDFSGRTAVVFGGTTGINLAVAEAFAARGARVAVASRKQANVDAAVKQLGAHGGPVRGFVADVRDMESVAAVFDGVRSQWGAVDVLVSGAAGNFLAEAHDLSSNGFKVVVDIDLNGTFHVMRAGLEHLAPGASVINVTAPQAWIPVRYQAHVCAAKAGVDQLTRVLALEWGGRGIRVNAIAPGPIAGTEGLSRLSPGDDPNGDRSVKSVPLGRFGTREEVADLAMFLSSSAACYISGAVIPCDGGGSMESVRAIEEAGRFLASAGR</sequence>
<accession>A0A918LZU5</accession>
<proteinExistence type="predicted"/>
<dbReference type="GO" id="GO:0008670">
    <property type="term" value="F:2,4-dienoyl-CoA reductase (NADPH) activity"/>
    <property type="evidence" value="ECO:0007669"/>
    <property type="project" value="InterPro"/>
</dbReference>
<dbReference type="InterPro" id="IPR002347">
    <property type="entry name" value="SDR_fam"/>
</dbReference>
<dbReference type="InterPro" id="IPR045017">
    <property type="entry name" value="DECR2-like"/>
</dbReference>
<protein>
    <submittedName>
        <fullName evidence="3">Short-chain dehydrogenase</fullName>
    </submittedName>
</protein>
<dbReference type="Proteomes" id="UP000646776">
    <property type="component" value="Unassembled WGS sequence"/>
</dbReference>
<dbReference type="PANTHER" id="PTHR43296">
    <property type="entry name" value="PEROXISOMAL 2,4-DIENOYL-COA REDUCTASE"/>
    <property type="match status" value="1"/>
</dbReference>
<evidence type="ECO:0000256" key="1">
    <source>
        <dbReference type="ARBA" id="ARBA00022857"/>
    </source>
</evidence>
<evidence type="ECO:0000313" key="3">
    <source>
        <dbReference type="EMBL" id="GGT80305.1"/>
    </source>
</evidence>
<evidence type="ECO:0000313" key="4">
    <source>
        <dbReference type="Proteomes" id="UP000646776"/>
    </source>
</evidence>
<dbReference type="RefSeq" id="WP_189716363.1">
    <property type="nucleotide sequence ID" value="NZ_BMSA01000025.1"/>
</dbReference>
<keyword evidence="4" id="KW-1185">Reference proteome</keyword>
<organism evidence="3 4">
    <name type="scientific">Streptomyces phaeofaciens</name>
    <dbReference type="NCBI Taxonomy" id="68254"/>
    <lineage>
        <taxon>Bacteria</taxon>
        <taxon>Bacillati</taxon>
        <taxon>Actinomycetota</taxon>
        <taxon>Actinomycetes</taxon>
        <taxon>Kitasatosporales</taxon>
        <taxon>Streptomycetaceae</taxon>
        <taxon>Streptomyces</taxon>
    </lineage>
</organism>
<dbReference type="GO" id="GO:0009062">
    <property type="term" value="P:fatty acid catabolic process"/>
    <property type="evidence" value="ECO:0007669"/>
    <property type="project" value="InterPro"/>
</dbReference>
<keyword evidence="1" id="KW-0521">NADP</keyword>
<dbReference type="Gene3D" id="3.40.50.720">
    <property type="entry name" value="NAD(P)-binding Rossmann-like Domain"/>
    <property type="match status" value="1"/>
</dbReference>
<dbReference type="AlphaFoldDB" id="A0A918LZU5"/>
<gene>
    <name evidence="3" type="ORF">GCM10010226_68630</name>
</gene>
<comment type="caution">
    <text evidence="3">The sequence shown here is derived from an EMBL/GenBank/DDBJ whole genome shotgun (WGS) entry which is preliminary data.</text>
</comment>
<dbReference type="SUPFAM" id="SSF51735">
    <property type="entry name" value="NAD(P)-binding Rossmann-fold domains"/>
    <property type="match status" value="1"/>
</dbReference>
<keyword evidence="2" id="KW-0560">Oxidoreductase</keyword>
<name>A0A918LZU5_9ACTN</name>
<dbReference type="InterPro" id="IPR036291">
    <property type="entry name" value="NAD(P)-bd_dom_sf"/>
</dbReference>
<reference evidence="3" key="2">
    <citation type="submission" date="2020-09" db="EMBL/GenBank/DDBJ databases">
        <authorList>
            <person name="Sun Q."/>
            <person name="Ohkuma M."/>
        </authorList>
    </citation>
    <scope>NUCLEOTIDE SEQUENCE</scope>
    <source>
        <strain evidence="3">JCM 4125</strain>
    </source>
</reference>
<reference evidence="3" key="1">
    <citation type="journal article" date="2014" name="Int. J. Syst. Evol. Microbiol.">
        <title>Complete genome sequence of Corynebacterium casei LMG S-19264T (=DSM 44701T), isolated from a smear-ripened cheese.</title>
        <authorList>
            <consortium name="US DOE Joint Genome Institute (JGI-PGF)"/>
            <person name="Walter F."/>
            <person name="Albersmeier A."/>
            <person name="Kalinowski J."/>
            <person name="Ruckert C."/>
        </authorList>
    </citation>
    <scope>NUCLEOTIDE SEQUENCE</scope>
    <source>
        <strain evidence="3">JCM 4125</strain>
    </source>
</reference>
<dbReference type="EMBL" id="BMSA01000025">
    <property type="protein sequence ID" value="GGT80305.1"/>
    <property type="molecule type" value="Genomic_DNA"/>
</dbReference>
<dbReference type="Pfam" id="PF13561">
    <property type="entry name" value="adh_short_C2"/>
    <property type="match status" value="1"/>
</dbReference>
<evidence type="ECO:0000256" key="2">
    <source>
        <dbReference type="ARBA" id="ARBA00023002"/>
    </source>
</evidence>